<accession>A0ABW8NM64</accession>
<organism evidence="3 4">
    <name type="scientific">Oceanobacter antarcticus</name>
    <dbReference type="NCBI Taxonomy" id="3133425"/>
    <lineage>
        <taxon>Bacteria</taxon>
        <taxon>Pseudomonadati</taxon>
        <taxon>Pseudomonadota</taxon>
        <taxon>Gammaproteobacteria</taxon>
        <taxon>Oceanospirillales</taxon>
        <taxon>Oceanospirillaceae</taxon>
        <taxon>Oceanobacter</taxon>
    </lineage>
</organism>
<dbReference type="InterPro" id="IPR036663">
    <property type="entry name" value="Fumarylacetoacetase_C_sf"/>
</dbReference>
<gene>
    <name evidence="3" type="ORF">WG929_16755</name>
</gene>
<dbReference type="Pfam" id="PF18288">
    <property type="entry name" value="FAA_hydro_N_2"/>
    <property type="match status" value="1"/>
</dbReference>
<dbReference type="InterPro" id="IPR041072">
    <property type="entry name" value="FAA_hydro_N"/>
</dbReference>
<evidence type="ECO:0000259" key="2">
    <source>
        <dbReference type="Pfam" id="PF18288"/>
    </source>
</evidence>
<evidence type="ECO:0000313" key="3">
    <source>
        <dbReference type="EMBL" id="MFK4754064.1"/>
    </source>
</evidence>
<dbReference type="PANTHER" id="PTHR43211:SF1">
    <property type="entry name" value="BLL6422 PROTEIN"/>
    <property type="match status" value="1"/>
</dbReference>
<evidence type="ECO:0000313" key="4">
    <source>
        <dbReference type="Proteomes" id="UP001620597"/>
    </source>
</evidence>
<dbReference type="RefSeq" id="WP_369854676.1">
    <property type="nucleotide sequence ID" value="NZ_JBBKTX010000023.1"/>
</dbReference>
<feature type="domain" description="Fumarylacetoacetase-like C-terminal" evidence="1">
    <location>
        <begin position="85"/>
        <end position="281"/>
    </location>
</feature>
<dbReference type="InterPro" id="IPR011234">
    <property type="entry name" value="Fumarylacetoacetase-like_C"/>
</dbReference>
<dbReference type="Pfam" id="PF01557">
    <property type="entry name" value="FAA_hydrolase"/>
    <property type="match status" value="1"/>
</dbReference>
<dbReference type="GO" id="GO:0016787">
    <property type="term" value="F:hydrolase activity"/>
    <property type="evidence" value="ECO:0007669"/>
    <property type="project" value="UniProtKB-KW"/>
</dbReference>
<feature type="domain" description="Fumarylacetoacetase N-terminal" evidence="2">
    <location>
        <begin position="1"/>
        <end position="77"/>
    </location>
</feature>
<protein>
    <submittedName>
        <fullName evidence="3">Fumarylacetoacetate hydrolase family protein</fullName>
    </submittedName>
</protein>
<evidence type="ECO:0000259" key="1">
    <source>
        <dbReference type="Pfam" id="PF01557"/>
    </source>
</evidence>
<name>A0ABW8NM64_9GAMM</name>
<proteinExistence type="predicted"/>
<dbReference type="Gene3D" id="3.90.850.10">
    <property type="entry name" value="Fumarylacetoacetase-like, C-terminal domain"/>
    <property type="match status" value="1"/>
</dbReference>
<dbReference type="Proteomes" id="UP001620597">
    <property type="component" value="Unassembled WGS sequence"/>
</dbReference>
<dbReference type="EMBL" id="JBBKTX010000023">
    <property type="protein sequence ID" value="MFK4754064.1"/>
    <property type="molecule type" value="Genomic_DNA"/>
</dbReference>
<dbReference type="PANTHER" id="PTHR43211">
    <property type="entry name" value="FUMARYLACETOACETATE HYDROLASE"/>
    <property type="match status" value="1"/>
</dbReference>
<dbReference type="SUPFAM" id="SSF56529">
    <property type="entry name" value="FAH"/>
    <property type="match status" value="1"/>
</dbReference>
<keyword evidence="4" id="KW-1185">Reference proteome</keyword>
<comment type="caution">
    <text evidence="3">The sequence shown here is derived from an EMBL/GenBank/DDBJ whole genome shotgun (WGS) entry which is preliminary data.</text>
</comment>
<reference evidence="3 4" key="1">
    <citation type="submission" date="2024-03" db="EMBL/GenBank/DDBJ databases">
        <title>High-quality draft genome sequence of Oceanobacter sp. wDCs-4.</title>
        <authorList>
            <person name="Dong C."/>
        </authorList>
    </citation>
    <scope>NUCLEOTIDE SEQUENCE [LARGE SCALE GENOMIC DNA]</scope>
    <source>
        <strain evidence="4">wDCs-4</strain>
    </source>
</reference>
<keyword evidence="3" id="KW-0378">Hydrolase</keyword>
<sequence>MKLATLKDGSRDGRLLLVNRELTRMIEASAARTMQQLIENWDELAPELEAQNQELNNHGWGGAEAFQPVRLMAPLPRSYQFVDASSFLNHGKIMEQAYNLDVKKTPGIPILVQRQGDDFINAVDDYAFTTEDDQCDFEGEIAVILNDVPAGVGKDNAESHIKLFTLINDVSMRGHLFRELQMGFGFINAKPATTFAPVACTLDELGDSYANGRVNLDLHVQRNNEWFGNPNGREMDFSFADLISHWAYNRNLRAGTVLGTGTFSNKGFREVGSACLAERRAIEMIDNGQSTTPFIQFDESLQFEMFASDGSSLFGKIDQTFVKGHDHASRSDVVAATEHKV</sequence>